<protein>
    <submittedName>
        <fullName evidence="3">FHA domain-containing protein</fullName>
    </submittedName>
</protein>
<dbReference type="InterPro" id="IPR000225">
    <property type="entry name" value="Armadillo"/>
</dbReference>
<dbReference type="Gene3D" id="2.60.200.20">
    <property type="match status" value="1"/>
</dbReference>
<dbReference type="SUPFAM" id="SSF49879">
    <property type="entry name" value="SMAD/FHA domain"/>
    <property type="match status" value="1"/>
</dbReference>
<feature type="domain" description="FHA" evidence="2">
    <location>
        <begin position="23"/>
        <end position="72"/>
    </location>
</feature>
<dbReference type="SMART" id="SM00240">
    <property type="entry name" value="FHA"/>
    <property type="match status" value="1"/>
</dbReference>
<reference evidence="3 4" key="1">
    <citation type="journal article" date="2017" name="ISME J.">
        <title>Energy and carbon metabolisms in a deep terrestrial subsurface fluid microbial community.</title>
        <authorList>
            <person name="Momper L."/>
            <person name="Jungbluth S.P."/>
            <person name="Lee M.D."/>
            <person name="Amend J.P."/>
        </authorList>
    </citation>
    <scope>NUCLEOTIDE SEQUENCE [LARGE SCALE GENOMIC DNA]</scope>
    <source>
        <strain evidence="3">SURF_5</strain>
    </source>
</reference>
<dbReference type="Proteomes" id="UP000265882">
    <property type="component" value="Unassembled WGS sequence"/>
</dbReference>
<dbReference type="InterPro" id="IPR008984">
    <property type="entry name" value="SMAD_FHA_dom_sf"/>
</dbReference>
<dbReference type="EMBL" id="QZKU01000127">
    <property type="protein sequence ID" value="RJP16638.1"/>
    <property type="molecule type" value="Genomic_DNA"/>
</dbReference>
<name>A0A3A4N3Y5_ABYX5</name>
<evidence type="ECO:0000259" key="2">
    <source>
        <dbReference type="PROSITE" id="PS50006"/>
    </source>
</evidence>
<dbReference type="Pfam" id="PF00498">
    <property type="entry name" value="FHA"/>
    <property type="match status" value="1"/>
</dbReference>
<evidence type="ECO:0000313" key="4">
    <source>
        <dbReference type="Proteomes" id="UP000265882"/>
    </source>
</evidence>
<sequence>MALLLVKQKGHETKSFPITGGTITIGRAGANHIVLANKYASGRHCEIRCEDGRCTVHDLNSTNGVFANGTKVSMKVLDDGDRILAGAAMLVFVADEESISIESLISQLGHADASRRELAANLLGQLGAAAAGDALMKLLRKETDVKVQSAAVEAIGFLGETKAAKALLALFDTKDVVLRSAVVKAIIRIADEKTVTELAHSLKHAEKRVRVLAAYVLGQIRGAHASKQLRRALDDESFEVREAVVKALGDSGDLQSVDALIESAKDTQRYPLVWVLDSLGKIESPKAFPILSGALAERNVEVRMAAIDGIGRLRLKEGVPALIPLLDDSDARIRRCAAGSLEKLKAAIERERKLASRSGEVRKTIEISAIGEDESGSAKSAFREDKAAWEQWWAKQAAE</sequence>
<dbReference type="PROSITE" id="PS50006">
    <property type="entry name" value="FHA_DOMAIN"/>
    <property type="match status" value="1"/>
</dbReference>
<dbReference type="PANTHER" id="PTHR12697">
    <property type="entry name" value="PBS LYASE HEAT-LIKE PROTEIN"/>
    <property type="match status" value="1"/>
</dbReference>
<dbReference type="GO" id="GO:0016491">
    <property type="term" value="F:oxidoreductase activity"/>
    <property type="evidence" value="ECO:0007669"/>
    <property type="project" value="TreeGrafter"/>
</dbReference>
<dbReference type="SMART" id="SM00567">
    <property type="entry name" value="EZ_HEAT"/>
    <property type="match status" value="6"/>
</dbReference>
<dbReference type="Gene3D" id="1.25.10.10">
    <property type="entry name" value="Leucine-rich Repeat Variant"/>
    <property type="match status" value="2"/>
</dbReference>
<dbReference type="Pfam" id="PF13646">
    <property type="entry name" value="HEAT_2"/>
    <property type="match status" value="3"/>
</dbReference>
<organism evidence="3 4">
    <name type="scientific">Abyssobacteria bacterium (strain SURF_5)</name>
    <dbReference type="NCBI Taxonomy" id="2093360"/>
    <lineage>
        <taxon>Bacteria</taxon>
        <taxon>Pseudomonadati</taxon>
        <taxon>Candidatus Hydrogenedentota</taxon>
        <taxon>Candidatus Abyssobacteria</taxon>
    </lineage>
</organism>
<proteinExistence type="predicted"/>
<evidence type="ECO:0000256" key="1">
    <source>
        <dbReference type="ARBA" id="ARBA00045876"/>
    </source>
</evidence>
<comment type="function">
    <text evidence="1">Catalyzes the hydroxylation of the N(6)-(4-aminobutyl)-L-lysine intermediate produced by deoxyhypusine synthase/DHPS on a critical lysine of the eukaryotic translation initiation factor 5A/eIF-5A. This is the second step of the post-translational modification of that lysine into an unusual amino acid residue named hypusine. Hypusination is unique to mature eIF-5A factor and is essential for its function.</text>
</comment>
<dbReference type="SUPFAM" id="SSF48371">
    <property type="entry name" value="ARM repeat"/>
    <property type="match status" value="1"/>
</dbReference>
<dbReference type="PROSITE" id="PS50077">
    <property type="entry name" value="HEAT_REPEAT"/>
    <property type="match status" value="1"/>
</dbReference>
<dbReference type="InterPro" id="IPR000253">
    <property type="entry name" value="FHA_dom"/>
</dbReference>
<dbReference type="PANTHER" id="PTHR12697:SF38">
    <property type="entry name" value="PBS LYASE HEAT DOMAIN PROTEIN REPEAT-CONTAINING PROTEIN"/>
    <property type="match status" value="1"/>
</dbReference>
<accession>A0A3A4N3Y5</accession>
<dbReference type="PROSITE" id="PS50176">
    <property type="entry name" value="ARM_REPEAT"/>
    <property type="match status" value="1"/>
</dbReference>
<gene>
    <name evidence="3" type="ORF">C4520_18570</name>
</gene>
<dbReference type="AlphaFoldDB" id="A0A3A4N3Y5"/>
<comment type="caution">
    <text evidence="3">The sequence shown here is derived from an EMBL/GenBank/DDBJ whole genome shotgun (WGS) entry which is preliminary data.</text>
</comment>
<dbReference type="InterPro" id="IPR004155">
    <property type="entry name" value="PBS_lyase_HEAT"/>
</dbReference>
<dbReference type="InterPro" id="IPR016024">
    <property type="entry name" value="ARM-type_fold"/>
</dbReference>
<dbReference type="InterPro" id="IPR011989">
    <property type="entry name" value="ARM-like"/>
</dbReference>
<dbReference type="CDD" id="cd00060">
    <property type="entry name" value="FHA"/>
    <property type="match status" value="1"/>
</dbReference>
<dbReference type="InterPro" id="IPR021133">
    <property type="entry name" value="HEAT_type_2"/>
</dbReference>
<evidence type="ECO:0000313" key="3">
    <source>
        <dbReference type="EMBL" id="RJP16638.1"/>
    </source>
</evidence>